<organism evidence="2 3">
    <name type="scientific">Araneus ventricosus</name>
    <name type="common">Orbweaver spider</name>
    <name type="synonym">Epeira ventricosa</name>
    <dbReference type="NCBI Taxonomy" id="182803"/>
    <lineage>
        <taxon>Eukaryota</taxon>
        <taxon>Metazoa</taxon>
        <taxon>Ecdysozoa</taxon>
        <taxon>Arthropoda</taxon>
        <taxon>Chelicerata</taxon>
        <taxon>Arachnida</taxon>
        <taxon>Araneae</taxon>
        <taxon>Araneomorphae</taxon>
        <taxon>Entelegynae</taxon>
        <taxon>Araneoidea</taxon>
        <taxon>Araneidae</taxon>
        <taxon>Araneus</taxon>
    </lineage>
</organism>
<dbReference type="AlphaFoldDB" id="A0A4Y2S9U2"/>
<dbReference type="EMBL" id="BGPR01020576">
    <property type="protein sequence ID" value="GBN85008.1"/>
    <property type="molecule type" value="Genomic_DNA"/>
</dbReference>
<reference evidence="2 3" key="1">
    <citation type="journal article" date="2019" name="Sci. Rep.">
        <title>Orb-weaving spider Araneus ventricosus genome elucidates the spidroin gene catalogue.</title>
        <authorList>
            <person name="Kono N."/>
            <person name="Nakamura H."/>
            <person name="Ohtoshi R."/>
            <person name="Moran D.A.P."/>
            <person name="Shinohara A."/>
            <person name="Yoshida Y."/>
            <person name="Fujiwara M."/>
            <person name="Mori M."/>
            <person name="Tomita M."/>
            <person name="Arakawa K."/>
        </authorList>
    </citation>
    <scope>NUCLEOTIDE SEQUENCE [LARGE SCALE GENOMIC DNA]</scope>
</reference>
<dbReference type="Proteomes" id="UP000499080">
    <property type="component" value="Unassembled WGS sequence"/>
</dbReference>
<gene>
    <name evidence="2" type="ORF">AVEN_184930_1</name>
    <name evidence="1" type="ORF">AVEN_58569_1</name>
</gene>
<dbReference type="OrthoDB" id="6437085at2759"/>
<protein>
    <submittedName>
        <fullName evidence="2">Uncharacterized protein</fullName>
    </submittedName>
</protein>
<sequence>MIHFPPENSGNPASHFKLDTPAFVPKQREETVEANSQSQFVAIGIEKGKPKNMLLSTIRALVKNKFSQWVEVRCLLDAGSVLLVY</sequence>
<evidence type="ECO:0000313" key="1">
    <source>
        <dbReference type="EMBL" id="GBN85005.1"/>
    </source>
</evidence>
<keyword evidence="3" id="KW-1185">Reference proteome</keyword>
<evidence type="ECO:0000313" key="2">
    <source>
        <dbReference type="EMBL" id="GBN85008.1"/>
    </source>
</evidence>
<evidence type="ECO:0000313" key="3">
    <source>
        <dbReference type="Proteomes" id="UP000499080"/>
    </source>
</evidence>
<dbReference type="EMBL" id="BGPR01020575">
    <property type="protein sequence ID" value="GBN85005.1"/>
    <property type="molecule type" value="Genomic_DNA"/>
</dbReference>
<comment type="caution">
    <text evidence="2">The sequence shown here is derived from an EMBL/GenBank/DDBJ whole genome shotgun (WGS) entry which is preliminary data.</text>
</comment>
<accession>A0A4Y2S9U2</accession>
<proteinExistence type="predicted"/>
<name>A0A4Y2S9U2_ARAVE</name>